<evidence type="ECO:0000313" key="2">
    <source>
        <dbReference type="Proteomes" id="UP000032611"/>
    </source>
</evidence>
<dbReference type="EMBL" id="CP010803">
    <property type="protein sequence ID" value="AJY45090.1"/>
    <property type="molecule type" value="Genomic_DNA"/>
</dbReference>
<dbReference type="AlphaFoldDB" id="A0A0D5LMA8"/>
<proteinExistence type="predicted"/>
<dbReference type="Proteomes" id="UP000032611">
    <property type="component" value="Chromosome"/>
</dbReference>
<dbReference type="RefSeq" id="WP_045679684.1">
    <property type="nucleotide sequence ID" value="NZ_CP010803.1"/>
</dbReference>
<reference evidence="1 2" key="1">
    <citation type="journal article" date="2015" name="Genome Announc.">
        <title>Complete genome sequence of Martelella endophytica YC6887, which has antifungal activity associated with a halophyte.</title>
        <authorList>
            <person name="Khan A."/>
            <person name="Khan H."/>
            <person name="Chung E.J."/>
            <person name="Hossain M.T."/>
            <person name="Chung Y.R."/>
        </authorList>
    </citation>
    <scope>NUCLEOTIDE SEQUENCE [LARGE SCALE GENOMIC DNA]</scope>
    <source>
        <strain evidence="1">YC6887</strain>
    </source>
</reference>
<accession>A0A0D5LMA8</accession>
<organism evidence="1 2">
    <name type="scientific">Martelella endophytica</name>
    <dbReference type="NCBI Taxonomy" id="1486262"/>
    <lineage>
        <taxon>Bacteria</taxon>
        <taxon>Pseudomonadati</taxon>
        <taxon>Pseudomonadota</taxon>
        <taxon>Alphaproteobacteria</taxon>
        <taxon>Hyphomicrobiales</taxon>
        <taxon>Aurantimonadaceae</taxon>
        <taxon>Martelella</taxon>
    </lineage>
</organism>
<dbReference type="HOGENOM" id="CLU_1955676_0_0_5"/>
<dbReference type="KEGG" id="mey:TM49_04315"/>
<evidence type="ECO:0000313" key="1">
    <source>
        <dbReference type="EMBL" id="AJY45090.1"/>
    </source>
</evidence>
<evidence type="ECO:0008006" key="3">
    <source>
        <dbReference type="Google" id="ProtNLM"/>
    </source>
</evidence>
<dbReference type="STRING" id="1486262.TM49_04315"/>
<dbReference type="PATRIC" id="fig|1486262.3.peg.882"/>
<keyword evidence="2" id="KW-1185">Reference proteome</keyword>
<name>A0A0D5LMA8_MAREN</name>
<sequence>MAELRAARDLIGGAVLAFLVLFSLVPAGVMPVATTHGVAVVICTGHGPLEIAPDPQTGGPAGKSGQGSPCDWAMAHGLFSLPYVALPVPTGSGAFVIAQDRWTTVLAHAHATVLPPATGPPFAS</sequence>
<dbReference type="OrthoDB" id="7778781at2"/>
<gene>
    <name evidence="1" type="ORF">TM49_04315</name>
</gene>
<protein>
    <recommendedName>
        <fullName evidence="3">DUF2946 domain-containing protein</fullName>
    </recommendedName>
</protein>